<evidence type="ECO:0000313" key="7">
    <source>
        <dbReference type="EMBL" id="KIM52712.1"/>
    </source>
</evidence>
<evidence type="ECO:0000256" key="2">
    <source>
        <dbReference type="ARBA" id="ARBA00022723"/>
    </source>
</evidence>
<keyword evidence="4" id="KW-0560">Oxidoreductase</keyword>
<dbReference type="OrthoDB" id="2690740at2759"/>
<keyword evidence="8" id="KW-1185">Reference proteome</keyword>
<dbReference type="InterPro" id="IPR024779">
    <property type="entry name" value="2OGFeDO_JBP1/TET_oxygenase_dom"/>
</dbReference>
<keyword evidence="3" id="KW-0223">Dioxygenase</keyword>
<evidence type="ECO:0000256" key="3">
    <source>
        <dbReference type="ARBA" id="ARBA00022964"/>
    </source>
</evidence>
<dbReference type="Gene3D" id="3.60.130.30">
    <property type="match status" value="1"/>
</dbReference>
<organism evidence="7 8">
    <name type="scientific">Scleroderma citrinum Foug A</name>
    <dbReference type="NCBI Taxonomy" id="1036808"/>
    <lineage>
        <taxon>Eukaryota</taxon>
        <taxon>Fungi</taxon>
        <taxon>Dikarya</taxon>
        <taxon>Basidiomycota</taxon>
        <taxon>Agaricomycotina</taxon>
        <taxon>Agaricomycetes</taxon>
        <taxon>Agaricomycetidae</taxon>
        <taxon>Boletales</taxon>
        <taxon>Sclerodermatineae</taxon>
        <taxon>Sclerodermataceae</taxon>
        <taxon>Scleroderma</taxon>
    </lineage>
</organism>
<gene>
    <name evidence="7" type="ORF">SCLCIDRAFT_1160027</name>
</gene>
<dbReference type="Proteomes" id="UP000053989">
    <property type="component" value="Unassembled WGS sequence"/>
</dbReference>
<keyword evidence="2" id="KW-0479">Metal-binding</keyword>
<reference evidence="8" key="2">
    <citation type="submission" date="2015-01" db="EMBL/GenBank/DDBJ databases">
        <title>Evolutionary Origins and Diversification of the Mycorrhizal Mutualists.</title>
        <authorList>
            <consortium name="DOE Joint Genome Institute"/>
            <consortium name="Mycorrhizal Genomics Consortium"/>
            <person name="Kohler A."/>
            <person name="Kuo A."/>
            <person name="Nagy L.G."/>
            <person name="Floudas D."/>
            <person name="Copeland A."/>
            <person name="Barry K.W."/>
            <person name="Cichocki N."/>
            <person name="Veneault-Fourrey C."/>
            <person name="LaButti K."/>
            <person name="Lindquist E.A."/>
            <person name="Lipzen A."/>
            <person name="Lundell T."/>
            <person name="Morin E."/>
            <person name="Murat C."/>
            <person name="Riley R."/>
            <person name="Ohm R."/>
            <person name="Sun H."/>
            <person name="Tunlid A."/>
            <person name="Henrissat B."/>
            <person name="Grigoriev I.V."/>
            <person name="Hibbett D.S."/>
            <person name="Martin F."/>
        </authorList>
    </citation>
    <scope>NUCLEOTIDE SEQUENCE [LARGE SCALE GENOMIC DNA]</scope>
    <source>
        <strain evidence="8">Foug A</strain>
    </source>
</reference>
<evidence type="ECO:0000259" key="6">
    <source>
        <dbReference type="Pfam" id="PF12851"/>
    </source>
</evidence>
<accession>A0A0C2ZIY0</accession>
<dbReference type="GO" id="GO:0051213">
    <property type="term" value="F:dioxygenase activity"/>
    <property type="evidence" value="ECO:0007669"/>
    <property type="project" value="UniProtKB-KW"/>
</dbReference>
<sequence>MVLILVGVFDGQDVLDVCQAADGAQPFQCVHFSWYNRYTTQGDNAPTDLHPHWMHVEGVGKTNYSQFFPYQSSDVAEHEQLYHNVTTAFSNVFLWIESMLRAYLPEEYNILVQFIDNLPGNAQSTVFPFASLVININICTKAHRDKKDQTICLVVPIGEFEGGDLVLYEQGLVLDLRSGDIAVFCSAETTHFNLQYTGQRASFVLQTDSEFDKWLVQRNGWRDNIHFQ</sequence>
<reference evidence="7 8" key="1">
    <citation type="submission" date="2014-04" db="EMBL/GenBank/DDBJ databases">
        <authorList>
            <consortium name="DOE Joint Genome Institute"/>
            <person name="Kuo A."/>
            <person name="Kohler A."/>
            <person name="Nagy L.G."/>
            <person name="Floudas D."/>
            <person name="Copeland A."/>
            <person name="Barry K.W."/>
            <person name="Cichocki N."/>
            <person name="Veneault-Fourrey C."/>
            <person name="LaButti K."/>
            <person name="Lindquist E.A."/>
            <person name="Lipzen A."/>
            <person name="Lundell T."/>
            <person name="Morin E."/>
            <person name="Murat C."/>
            <person name="Sun H."/>
            <person name="Tunlid A."/>
            <person name="Henrissat B."/>
            <person name="Grigoriev I.V."/>
            <person name="Hibbett D.S."/>
            <person name="Martin F."/>
            <person name="Nordberg H.P."/>
            <person name="Cantor M.N."/>
            <person name="Hua S.X."/>
        </authorList>
    </citation>
    <scope>NUCLEOTIDE SEQUENCE [LARGE SCALE GENOMIC DNA]</scope>
    <source>
        <strain evidence="7 8">Foug A</strain>
    </source>
</reference>
<keyword evidence="5" id="KW-0408">Iron</keyword>
<dbReference type="Pfam" id="PF12851">
    <property type="entry name" value="Tet_JBP"/>
    <property type="match status" value="1"/>
</dbReference>
<feature type="domain" description="2OGFeDO JBP1/TET oxygenase" evidence="6">
    <location>
        <begin position="79"/>
        <end position="195"/>
    </location>
</feature>
<dbReference type="STRING" id="1036808.A0A0C2ZIY0"/>
<dbReference type="AlphaFoldDB" id="A0A0C2ZIY0"/>
<comment type="cofactor">
    <cofactor evidence="1">
        <name>Fe(2+)</name>
        <dbReference type="ChEBI" id="CHEBI:29033"/>
    </cofactor>
</comment>
<dbReference type="HOGENOM" id="CLU_087177_0_0_1"/>
<evidence type="ECO:0000256" key="1">
    <source>
        <dbReference type="ARBA" id="ARBA00001954"/>
    </source>
</evidence>
<evidence type="ECO:0000256" key="5">
    <source>
        <dbReference type="ARBA" id="ARBA00023004"/>
    </source>
</evidence>
<dbReference type="InParanoid" id="A0A0C2ZIY0"/>
<evidence type="ECO:0000256" key="4">
    <source>
        <dbReference type="ARBA" id="ARBA00023002"/>
    </source>
</evidence>
<protein>
    <recommendedName>
        <fullName evidence="6">2OGFeDO JBP1/TET oxygenase domain-containing protein</fullName>
    </recommendedName>
</protein>
<proteinExistence type="predicted"/>
<name>A0A0C2ZIY0_9AGAM</name>
<dbReference type="EMBL" id="KN822202">
    <property type="protein sequence ID" value="KIM52712.1"/>
    <property type="molecule type" value="Genomic_DNA"/>
</dbReference>
<evidence type="ECO:0000313" key="8">
    <source>
        <dbReference type="Proteomes" id="UP000053989"/>
    </source>
</evidence>
<dbReference type="GO" id="GO:0046872">
    <property type="term" value="F:metal ion binding"/>
    <property type="evidence" value="ECO:0007669"/>
    <property type="project" value="UniProtKB-KW"/>
</dbReference>